<dbReference type="EMBL" id="MN740295">
    <property type="protein sequence ID" value="QHT98769.1"/>
    <property type="molecule type" value="Genomic_DNA"/>
</dbReference>
<evidence type="ECO:0000313" key="1">
    <source>
        <dbReference type="EMBL" id="QHT98769.1"/>
    </source>
</evidence>
<sequence length="105" mass="12311">MKEFPKKINVDNKSNFPDFLFNSNLAYLRREITENVLKGNEENYFDLEQFKTSFNLTIETITSMVETVRIELGDLGWNTKLSFGKTALFIYSTEEPPSNCYEDEF</sequence>
<dbReference type="AlphaFoldDB" id="A0A6C0J1M2"/>
<name>A0A6C0J1M2_9ZZZZ</name>
<organism evidence="1">
    <name type="scientific">viral metagenome</name>
    <dbReference type="NCBI Taxonomy" id="1070528"/>
    <lineage>
        <taxon>unclassified sequences</taxon>
        <taxon>metagenomes</taxon>
        <taxon>organismal metagenomes</taxon>
    </lineage>
</organism>
<reference evidence="1" key="1">
    <citation type="journal article" date="2020" name="Nature">
        <title>Giant virus diversity and host interactions through global metagenomics.</title>
        <authorList>
            <person name="Schulz F."/>
            <person name="Roux S."/>
            <person name="Paez-Espino D."/>
            <person name="Jungbluth S."/>
            <person name="Walsh D.A."/>
            <person name="Denef V.J."/>
            <person name="McMahon K.D."/>
            <person name="Konstantinidis K.T."/>
            <person name="Eloe-Fadrosh E.A."/>
            <person name="Kyrpides N.C."/>
            <person name="Woyke T."/>
        </authorList>
    </citation>
    <scope>NUCLEOTIDE SEQUENCE</scope>
    <source>
        <strain evidence="1">GVMAG-M-3300025676-16</strain>
    </source>
</reference>
<protein>
    <submittedName>
        <fullName evidence="1">Uncharacterized protein</fullName>
    </submittedName>
</protein>
<accession>A0A6C0J1M2</accession>
<proteinExistence type="predicted"/>